<feature type="chain" id="PRO_5021306703" evidence="1">
    <location>
        <begin position="27"/>
        <end position="176"/>
    </location>
</feature>
<proteinExistence type="predicted"/>
<comment type="caution">
    <text evidence="3">The sequence shown here is derived from an EMBL/GenBank/DDBJ whole genome shotgun (WGS) entry which is preliminary data.</text>
</comment>
<evidence type="ECO:0000313" key="4">
    <source>
        <dbReference type="Proteomes" id="UP000317646"/>
    </source>
</evidence>
<dbReference type="OrthoDB" id="884440at2"/>
<evidence type="ECO:0000259" key="2">
    <source>
        <dbReference type="Pfam" id="PF10077"/>
    </source>
</evidence>
<feature type="signal peptide" evidence="1">
    <location>
        <begin position="1"/>
        <end position="26"/>
    </location>
</feature>
<evidence type="ECO:0000256" key="1">
    <source>
        <dbReference type="SAM" id="SignalP"/>
    </source>
</evidence>
<sequence>MAHFRRYSTGTFVCALGLLLLGSCHSDEKANTTKIERTGEPDIYNVKSDDNAMNAAIQASKATLPEFLRVLGQQDTATSDFALKVHYDDGPEPEHIWLSGLTSRNGKLYGVISNTPEFTKAVKEGETVEVDTSKVSDWKYVQNHRLVGGRTIKVLRDQLSPEERKELDASVDYKID</sequence>
<protein>
    <submittedName>
        <fullName evidence="3">DUF2314 domain-containing protein</fullName>
    </submittedName>
</protein>
<name>A0A502GD24_9BACT</name>
<evidence type="ECO:0000313" key="3">
    <source>
        <dbReference type="EMBL" id="TPG60177.1"/>
    </source>
</evidence>
<reference evidence="3 4" key="1">
    <citation type="journal article" date="2019" name="Environ. Microbiol.">
        <title>Species interactions and distinct microbial communities in high Arctic permafrost affected cryosols are associated with the CH4 and CO2 gas fluxes.</title>
        <authorList>
            <person name="Altshuler I."/>
            <person name="Hamel J."/>
            <person name="Turney S."/>
            <person name="Magnuson E."/>
            <person name="Levesque R."/>
            <person name="Greer C."/>
            <person name="Whyte L.G."/>
        </authorList>
    </citation>
    <scope>NUCLEOTIDE SEQUENCE [LARGE SCALE GENOMIC DNA]</scope>
    <source>
        <strain evidence="3 4">S9.2P</strain>
    </source>
</reference>
<dbReference type="Pfam" id="PF10077">
    <property type="entry name" value="DUF2314"/>
    <property type="match status" value="1"/>
</dbReference>
<dbReference type="PROSITE" id="PS51257">
    <property type="entry name" value="PROKAR_LIPOPROTEIN"/>
    <property type="match status" value="1"/>
</dbReference>
<dbReference type="RefSeq" id="WP_140469390.1">
    <property type="nucleotide sequence ID" value="NZ_RCYZ01000012.1"/>
</dbReference>
<accession>A0A502GD24</accession>
<keyword evidence="1" id="KW-0732">Signal</keyword>
<dbReference type="Proteomes" id="UP000317646">
    <property type="component" value="Unassembled WGS sequence"/>
</dbReference>
<gene>
    <name evidence="3" type="ORF">EAH73_20860</name>
</gene>
<organism evidence="3 4">
    <name type="scientific">Hymenobacter nivis</name>
    <dbReference type="NCBI Taxonomy" id="1850093"/>
    <lineage>
        <taxon>Bacteria</taxon>
        <taxon>Pseudomonadati</taxon>
        <taxon>Bacteroidota</taxon>
        <taxon>Cytophagia</taxon>
        <taxon>Cytophagales</taxon>
        <taxon>Hymenobacteraceae</taxon>
        <taxon>Hymenobacter</taxon>
    </lineage>
</organism>
<dbReference type="InterPro" id="IPR018756">
    <property type="entry name" value="DUF2314"/>
</dbReference>
<keyword evidence="4" id="KW-1185">Reference proteome</keyword>
<dbReference type="EMBL" id="RCYZ01000012">
    <property type="protein sequence ID" value="TPG60177.1"/>
    <property type="molecule type" value="Genomic_DNA"/>
</dbReference>
<dbReference type="AlphaFoldDB" id="A0A502GD24"/>
<feature type="domain" description="DUF2314" evidence="2">
    <location>
        <begin position="50"/>
        <end position="170"/>
    </location>
</feature>